<comment type="catalytic activity">
    <reaction evidence="1">
        <text>ATP + protein L-histidine = ADP + protein N-phospho-L-histidine.</text>
        <dbReference type="EC" id="2.7.13.3"/>
    </reaction>
</comment>
<dbReference type="EMBL" id="CP014525">
    <property type="protein sequence ID" value="AMW35000.1"/>
    <property type="molecule type" value="Genomic_DNA"/>
</dbReference>
<dbReference type="FunFam" id="3.30.450.20:FF:000060">
    <property type="entry name" value="Sensor protein FixL"/>
    <property type="match status" value="1"/>
</dbReference>
<dbReference type="InterPro" id="IPR005467">
    <property type="entry name" value="His_kinase_dom"/>
</dbReference>
<dbReference type="FunFam" id="1.10.287.130:FF:000001">
    <property type="entry name" value="Two-component sensor histidine kinase"/>
    <property type="match status" value="1"/>
</dbReference>
<evidence type="ECO:0000256" key="5">
    <source>
        <dbReference type="ARBA" id="ARBA00022741"/>
    </source>
</evidence>
<dbReference type="CDD" id="cd00130">
    <property type="entry name" value="PAS"/>
    <property type="match status" value="3"/>
</dbReference>
<dbReference type="Gene3D" id="1.10.287.130">
    <property type="match status" value="1"/>
</dbReference>
<dbReference type="SMART" id="SM00086">
    <property type="entry name" value="PAC"/>
    <property type="match status" value="2"/>
</dbReference>
<feature type="domain" description="Histidine kinase" evidence="12">
    <location>
        <begin position="670"/>
        <end position="889"/>
    </location>
</feature>
<dbReference type="FunFam" id="3.30.565.10:FF:000006">
    <property type="entry name" value="Sensor histidine kinase WalK"/>
    <property type="match status" value="1"/>
</dbReference>
<dbReference type="KEGG" id="hjo:AY555_07210"/>
<evidence type="ECO:0000256" key="6">
    <source>
        <dbReference type="ARBA" id="ARBA00022777"/>
    </source>
</evidence>
<keyword evidence="3" id="KW-0597">Phosphoprotein</keyword>
<comment type="function">
    <text evidence="10">Putative oxygen sensor; modulates the activity of FixJ, a transcriptional activator of nitrogen fixation fixK gene. FixL probably acts as a kinase that phosphorylates FixJ.</text>
</comment>
<dbReference type="InterPro" id="IPR003661">
    <property type="entry name" value="HisK_dim/P_dom"/>
</dbReference>
<evidence type="ECO:0000256" key="10">
    <source>
        <dbReference type="ARBA" id="ARBA00059827"/>
    </source>
</evidence>
<dbReference type="PROSITE" id="PS50112">
    <property type="entry name" value="PAS"/>
    <property type="match status" value="3"/>
</dbReference>
<dbReference type="CDD" id="cd12914">
    <property type="entry name" value="PDC1_DGC_like"/>
    <property type="match status" value="1"/>
</dbReference>
<keyword evidence="7" id="KW-0067">ATP-binding</keyword>
<dbReference type="GO" id="GO:0000155">
    <property type="term" value="F:phosphorelay sensor kinase activity"/>
    <property type="evidence" value="ECO:0007669"/>
    <property type="project" value="InterPro"/>
</dbReference>
<name>A0A143DEP6_9PROT</name>
<keyword evidence="8" id="KW-0902">Two-component regulatory system</keyword>
<dbReference type="InterPro" id="IPR001610">
    <property type="entry name" value="PAC"/>
</dbReference>
<evidence type="ECO:0000313" key="16">
    <source>
        <dbReference type="Proteomes" id="UP000076066"/>
    </source>
</evidence>
<keyword evidence="6" id="KW-0418">Kinase</keyword>
<feature type="domain" description="PAS" evidence="13">
    <location>
        <begin position="539"/>
        <end position="609"/>
    </location>
</feature>
<dbReference type="InterPro" id="IPR036890">
    <property type="entry name" value="HATPase_C_sf"/>
</dbReference>
<evidence type="ECO:0000259" key="13">
    <source>
        <dbReference type="PROSITE" id="PS50112"/>
    </source>
</evidence>
<dbReference type="Pfam" id="PF00512">
    <property type="entry name" value="HisKA"/>
    <property type="match status" value="1"/>
</dbReference>
<dbReference type="CDD" id="cd00082">
    <property type="entry name" value="HisKA"/>
    <property type="match status" value="1"/>
</dbReference>
<dbReference type="Gene3D" id="3.30.565.10">
    <property type="entry name" value="Histidine kinase-like ATPase, C-terminal domain"/>
    <property type="match status" value="1"/>
</dbReference>
<gene>
    <name evidence="15" type="ORF">AY555_07210</name>
</gene>
<evidence type="ECO:0000256" key="11">
    <source>
        <dbReference type="ARBA" id="ARBA00070616"/>
    </source>
</evidence>
<dbReference type="InterPro" id="IPR013656">
    <property type="entry name" value="PAS_4"/>
</dbReference>
<evidence type="ECO:0000256" key="8">
    <source>
        <dbReference type="ARBA" id="ARBA00023012"/>
    </source>
</evidence>
<dbReference type="SUPFAM" id="SSF47384">
    <property type="entry name" value="Homodimeric domain of signal transducing histidine kinase"/>
    <property type="match status" value="1"/>
</dbReference>
<evidence type="ECO:0000256" key="1">
    <source>
        <dbReference type="ARBA" id="ARBA00000085"/>
    </source>
</evidence>
<evidence type="ECO:0000313" key="15">
    <source>
        <dbReference type="EMBL" id="AMW35000.1"/>
    </source>
</evidence>
<dbReference type="InterPro" id="IPR004358">
    <property type="entry name" value="Sig_transdc_His_kin-like_C"/>
</dbReference>
<feature type="domain" description="PAC" evidence="14">
    <location>
        <begin position="616"/>
        <end position="666"/>
    </location>
</feature>
<evidence type="ECO:0000256" key="3">
    <source>
        <dbReference type="ARBA" id="ARBA00022553"/>
    </source>
</evidence>
<dbReference type="GO" id="GO:0005886">
    <property type="term" value="C:plasma membrane"/>
    <property type="evidence" value="ECO:0007669"/>
    <property type="project" value="TreeGrafter"/>
</dbReference>
<dbReference type="CDD" id="cd16922">
    <property type="entry name" value="HATPase_EvgS-ArcB-TorS-like"/>
    <property type="match status" value="1"/>
</dbReference>
<dbReference type="GO" id="GO:0005524">
    <property type="term" value="F:ATP binding"/>
    <property type="evidence" value="ECO:0007669"/>
    <property type="project" value="UniProtKB-KW"/>
</dbReference>
<dbReference type="Pfam" id="PF02518">
    <property type="entry name" value="HATPase_c"/>
    <property type="match status" value="1"/>
</dbReference>
<dbReference type="PROSITE" id="PS50113">
    <property type="entry name" value="PAC"/>
    <property type="match status" value="2"/>
</dbReference>
<dbReference type="InterPro" id="IPR000700">
    <property type="entry name" value="PAS-assoc_C"/>
</dbReference>
<evidence type="ECO:0000259" key="12">
    <source>
        <dbReference type="PROSITE" id="PS50109"/>
    </source>
</evidence>
<dbReference type="SMART" id="SM00091">
    <property type="entry name" value="PAS"/>
    <property type="match status" value="3"/>
</dbReference>
<dbReference type="NCBIfam" id="TIGR00229">
    <property type="entry name" value="sensory_box"/>
    <property type="match status" value="3"/>
</dbReference>
<dbReference type="InterPro" id="IPR036097">
    <property type="entry name" value="HisK_dim/P_sf"/>
</dbReference>
<dbReference type="InterPro" id="IPR000014">
    <property type="entry name" value="PAS"/>
</dbReference>
<dbReference type="PANTHER" id="PTHR43047:SF72">
    <property type="entry name" value="OSMOSENSING HISTIDINE PROTEIN KINASE SLN1"/>
    <property type="match status" value="1"/>
</dbReference>
<sequence length="905" mass="98869">MLSALGLLVLWTIWFEWQSHGRALESSRREAVAMVGASAAALSSSLRAVDVALISALSVLEAGSFDVQSRYASIVSQLRRHAMSTPAIDDILVFDQNGDVVFHSGYDILPRLNVADRQYFRFFADGLNEGNDVLFVGDPVTGRISGEWFIAMARRLSSSDGAFSGVILATVGTVPLASHVRYLASRTGASVVLVTGTGAVVEAEVPPQRNNWTGRKVYSLPLGPLPVEESLLVDTVLEDEQWMTVIRRVDDLPLALILSRPWSVALAEWYSTLVRELFLLFGALVALSLLWWPLSRAIADRNRLFELSPDPVCILDPEGAFVSVNPAWGYVLGVEPGSLLRKLLSDFVVSDDRKAFHDVVARLIEGARVEEFVVHVTGVGGNKTPLSFTAVSDSAGIFAIARNISRRLSAESALRQSEQRFRDVAEASGEFVWEVDAAGCIVFVTERVQGVLGYRPPDMKGCLFVSFMRGETRRFLESSLGRLTGFRMEADASRADGTSVRLRLSGLPILTEDGHLNGFRGTALDITESYLARQALQDSEERFRTIVNTVVDGIITINERGMVLSVNPAAERMFGYTAADMMGHDVSMLMPESYAAHHGQYIADYLEHGVPKAIGMVRELEALRKNGELFPIELAVSEVWIGGVRLFIGVVRDISERKRVERMKSEFVSTVSHELRTPLTSIRGSLGLVGAGAAGVLPEKANELIHIAHSNCERLIRLVNDILDIQKIEAGRMVFDMQVIDFSDVIRRSITDNEAFANQYKVKVIATALPDHVMVHGDRDRLFQVVTNLLSNAVKFSPSGGAVNVGVQLSGPMVHLTVEDFGPGIPESFRDDIFQKFSQADSTDRRAKGGTGLGLSIAKAIVEHHGGHIGFHSVEGQGTTFYVDIPAVGDSGRAQPTGHGKEGSW</sequence>
<dbReference type="PRINTS" id="PR00344">
    <property type="entry name" value="BCTRLSENSOR"/>
</dbReference>
<dbReference type="PROSITE" id="PS50109">
    <property type="entry name" value="HIS_KIN"/>
    <property type="match status" value="1"/>
</dbReference>
<evidence type="ECO:0000256" key="2">
    <source>
        <dbReference type="ARBA" id="ARBA00012438"/>
    </source>
</evidence>
<dbReference type="SMART" id="SM00387">
    <property type="entry name" value="HATPase_c"/>
    <property type="match status" value="1"/>
</dbReference>
<evidence type="ECO:0000259" key="14">
    <source>
        <dbReference type="PROSITE" id="PS50113"/>
    </source>
</evidence>
<dbReference type="InterPro" id="IPR003594">
    <property type="entry name" value="HATPase_dom"/>
</dbReference>
<dbReference type="STRING" id="1549855.AY555_07210"/>
<dbReference type="Gene3D" id="3.30.450.20">
    <property type="entry name" value="PAS domain"/>
    <property type="match status" value="4"/>
</dbReference>
<dbReference type="Pfam" id="PF13426">
    <property type="entry name" value="PAS_9"/>
    <property type="match status" value="2"/>
</dbReference>
<dbReference type="AlphaFoldDB" id="A0A143DEP6"/>
<keyword evidence="9" id="KW-0472">Membrane</keyword>
<protein>
    <recommendedName>
        <fullName evidence="11">Sensor protein FixL</fullName>
        <ecNumber evidence="2">2.7.13.3</ecNumber>
    </recommendedName>
</protein>
<evidence type="ECO:0000256" key="4">
    <source>
        <dbReference type="ARBA" id="ARBA00022679"/>
    </source>
</evidence>
<dbReference type="SUPFAM" id="SSF55785">
    <property type="entry name" value="PYP-like sensor domain (PAS domain)"/>
    <property type="match status" value="3"/>
</dbReference>
<organism evidence="15 16">
    <name type="scientific">Haematospirillum jordaniae</name>
    <dbReference type="NCBI Taxonomy" id="1549855"/>
    <lineage>
        <taxon>Bacteria</taxon>
        <taxon>Pseudomonadati</taxon>
        <taxon>Pseudomonadota</taxon>
        <taxon>Alphaproteobacteria</taxon>
        <taxon>Rhodospirillales</taxon>
        <taxon>Novispirillaceae</taxon>
        <taxon>Haematospirillum</taxon>
    </lineage>
</organism>
<dbReference type="SUPFAM" id="SSF55874">
    <property type="entry name" value="ATPase domain of HSP90 chaperone/DNA topoisomerase II/histidine kinase"/>
    <property type="match status" value="1"/>
</dbReference>
<dbReference type="InterPro" id="IPR035965">
    <property type="entry name" value="PAS-like_dom_sf"/>
</dbReference>
<keyword evidence="4" id="KW-0808">Transferase</keyword>
<reference evidence="15 16" key="1">
    <citation type="submission" date="2016-02" db="EMBL/GenBank/DDBJ databases">
        <title>Complete Genome of H5569, the type strain of the newly described species Haematospirillium jordaniae.</title>
        <authorList>
            <person name="Nicholson A.C."/>
            <person name="Humrighouse B.W."/>
            <person name="Loparov V."/>
            <person name="McQuiston J.R."/>
        </authorList>
    </citation>
    <scope>NUCLEOTIDE SEQUENCE [LARGE SCALE GENOMIC DNA]</scope>
    <source>
        <strain evidence="15 16">H5569</strain>
    </source>
</reference>
<keyword evidence="5" id="KW-0547">Nucleotide-binding</keyword>
<feature type="domain" description="PAS" evidence="13">
    <location>
        <begin position="417"/>
        <end position="461"/>
    </location>
</feature>
<evidence type="ECO:0000256" key="9">
    <source>
        <dbReference type="ARBA" id="ARBA00023136"/>
    </source>
</evidence>
<accession>A0A143DEP6</accession>
<dbReference type="EC" id="2.7.13.3" evidence="2"/>
<dbReference type="Pfam" id="PF08448">
    <property type="entry name" value="PAS_4"/>
    <property type="match status" value="1"/>
</dbReference>
<dbReference type="Proteomes" id="UP000076066">
    <property type="component" value="Chromosome"/>
</dbReference>
<dbReference type="SMART" id="SM00388">
    <property type="entry name" value="HisKA"/>
    <property type="match status" value="1"/>
</dbReference>
<evidence type="ECO:0000256" key="7">
    <source>
        <dbReference type="ARBA" id="ARBA00022840"/>
    </source>
</evidence>
<dbReference type="PANTHER" id="PTHR43047">
    <property type="entry name" value="TWO-COMPONENT HISTIDINE PROTEIN KINASE"/>
    <property type="match status" value="1"/>
</dbReference>
<keyword evidence="16" id="KW-1185">Reference proteome</keyword>
<dbReference type="GO" id="GO:0009927">
    <property type="term" value="F:histidine phosphotransfer kinase activity"/>
    <property type="evidence" value="ECO:0007669"/>
    <property type="project" value="TreeGrafter"/>
</dbReference>
<feature type="domain" description="PAC" evidence="14">
    <location>
        <begin position="486"/>
        <end position="538"/>
    </location>
</feature>
<feature type="domain" description="PAS" evidence="13">
    <location>
        <begin position="297"/>
        <end position="367"/>
    </location>
</feature>
<proteinExistence type="predicted"/>